<dbReference type="Proteomes" id="UP001152797">
    <property type="component" value="Unassembled WGS sequence"/>
</dbReference>
<evidence type="ECO:0000313" key="7">
    <source>
        <dbReference type="Proteomes" id="UP001152797"/>
    </source>
</evidence>
<proteinExistence type="predicted"/>
<keyword evidence="7" id="KW-1185">Reference proteome</keyword>
<feature type="domain" description="Fibronectin type-III" evidence="3">
    <location>
        <begin position="1755"/>
        <end position="1846"/>
    </location>
</feature>
<feature type="region of interest" description="Disordered" evidence="1">
    <location>
        <begin position="532"/>
        <end position="577"/>
    </location>
</feature>
<sequence length="3434" mass="352359">MLAVSVWHFCLVLAAAAACSGSCEDGETSLVQVGPAAHLGHLGPQKAATLGFTELHRCGSFKVLSSDSCSAYAAECPGFVHLCCLQEGETCSTQKSTLREGDTCHPSYEGQSQACDLTEQKDVRLGFGALQSLQQAPLDWWPKGSSLMSPQLVLGFIVEGLRFLLPTCMSLPPSHNDGGVELRVDLPGGLRVVVSAPASSASLAAELLGHISLFQSTASSARSDFSFDLVSAAGDPEPERLATERAPETRDSILASFSPCPSRLFVHTGRLSGSSLSGKDRIHRAWLAGQWAGAVRSSRIGSPNRTPAIDLRPRFYAVLRADHLERPTIFKSAAGYWRCIGSLENSSSISQAFPSELEARIYLEAAGEVDVSDVEPYLLDWPTVGAIGLSETLALVVMVRPGGFLVAVPVGFIPASVLDVGNAPSPPGPVGPSTVLSVPGAVLDNGTLSPTGSSLSVVVVDFAESLLSQLHPLPAFSEVQFAFDPEQPYAVPSLLVLVARVKEWLEAGGESGPMGYVTAVTDVEDIDGVELEEGDLPEMEGPPEASTPPRTPKEKKPSRRTVPGPGRPSTGEKRHTVASLASSLHELIQVNTGLSQQVQNLTLRQQELEKRTMAPSQALVSPHALLRRPISSVLDNQSAKPSTIAQAIGAPPRTAVSMSPGLLQSPLVKPQDLLELEEEKGTFGASTRGAQGRAKLQGELAAQRGSFFNSVLASMARRMQPTMSTEGSPEELMNRGISGTRYLERFGGFGKHRELGYLQFQVMTIMDFLQVGNLPAARDAVSLLAVTIDQAALDNGRFDLANLLSLQEDPPSQIFTQKAPTCSQRTYLSACGEAQEEFSLCPGRSSPELASALFHLESFCMSSPALHTGYMDDEPVPFASKPGLLSAAEFPELLPYRSLDADRLRLIGEGLWNMESFLDGPLWLPFQEPAFLRHGLPISHEDLPNFSAGNPAECLKLAKIWDRRGLLTLFAEPAVPGMFCRTFNAYKDHDRDRQIGDRRLPNLMEYHIDGPSKQLPQGSQLTCLRVPRFTHILRGSITDRRDFYHQAKVTLERAQSNMMPFSYPSHVFDETRAMQDLVMRARCPETSQREVVGDKLGQQRVSNKRRKGLLVPERLYPCFSSLFQGDHLGVEFALRSHSLLLENHGLLLPQHRLLGNRPVPAGPCWDALVIDDYFAIGSQRLGSDPRLGFAHVALDVARKVYHDERLLGSDEKDVVASFEFKAAGAEGRSCPMNARCPQVHKLPRPIACELVSLSAVAPLMFSNVAVDFLGEAFASDASNQKGAIVSTCVDEQVHESVWLCADKKGSYTHLDNDFRAILRQVGEVDDDCEAACPGFVQEPIRKQPLMYFDFVEICGGAGKVSDAVRNMGHSVAPVLDLSNSRHYDLSCLRLLEWIIYMLEESRFRSFLIAPPCTSFSPAAHPAVRSYKQPLGFDRLNPKTLRGNILAFRALLLLRVGKRYRRPCGLEQSRLSKMCWLELWICLRTQGFLEAVIASCVFGSIHRKEFRLLCYLLDVEFLDRRCPGGHAHVRVEGSYTKASAVYVDGLAWHLGLAFHKALRALDLADDLSPSVDGLETPLANDLMAASSWKTVRSWFWKKAAHINVLELASAVSNLGSVAKKHSSVRFVNFLDSAVCRGALAKGRSASYALQPGLKRACALCIVADLYPAWPFSPTRLNVADDPSRELEPREPAANSIVKAGGLPLLMQLIQGLRRHAANWVRLVLLVSLVPPSTACDGPVDSSPEAPKTLQTSEPDVPSAVQQLVAVVMGNYSADLAWQPPAETGGLSGLYYEVTAIADHQLVQTTTETFVTIETLFGSRAYNVSVVACNTLGCGAASTISNLQTAAAEDQALLAGQAASVAAIAAGLTAEQAAQAAGAAAASTAQNVGLSPELQTSLAATAAAQAANVNQLSAQKQAELAGEAAASAASAGALAVANMSMTELASAAGSAVLFVGRQAGLTPEELAVLAAQSATAVLQQHYNASVSQQAQVASAAVAVALTNASLTPAEEALLTGASVLTALRSGSGCDAELVAHAGEAAQSVASRTSMNVSDQAATSGQAAAQAAANCSMSPAMQAQLAGAAAAAAGATANLSSDEQTALAGQAASVAAIAAGLTAEQAAQAAGAAAASTAQNVGLSPELQTSLAATAAAQAANVNQLSAQKQAELAGEAAASAASAGALAVANMSMTELASAAGSAVLFVGSQAGLTPEELAVLAAQSATAALQQHYNASVSQQAQVASAAVAVALTNASLTPAEEALLTGASVLTALRSGSGCDAELVAHAGEAAQSVASRTSMNVSDQAATSGQAAAQAAANCSMSPAMQAQLAGAAAAAAGATANLSSDEQTALAGQAASVAAIAAGLTAEQAAQAAGAAAASTAQNVGLSPELQTSLAATAAAQAANVNQLSAQKQAELAGEAAASAGALANMSMTELASAAGSAVLFVGSQAGLTPEELAVLAAQCATAVLQQHYNASVSQQVQAASAAVAVALTNASLTPAEEALLTGASVLTALRSGSGCDAELVAHAGEAAQSVASRTSMNVSDQAATSGQAAAQAAANCSMSPAMQAQLAGAAAAAAGATANLSSEEQTALAGQAASVAAIAAGLTAEQAAQAAGAAAASTAQNVGLSPELQTSLAATAAAQAANVNQLSAQKQAELAGEAAASAGALANMSMTELASAAGSAVLFVGSQAGLTPEELAVLAAQSATAVLQHHYNASLSQQAQVASAAVAVALTNASLTPAEEALLTGASVLTALRSGSGCDAELVAHAGEAAQSVASRTSMNVSDQAATSGQAAAQAAANCSMSPAMQAQLAGAAAAAAGATANLSSEEQTALAGHAASVAAIAAGLTAEQAAQAAGAAAASTAQNVGLSPELQTSLAATAAAQAANVNQLSAQKQAELAGEAAASAGALANMSMRELASAAGSAVLFVGSQAGLTPEELAVLAAQSATAVLQHHYNASLSQQAQVASAAVAVALTNASLTPAEEALLTGASVLTALRSGSGCDAELVAHAGEAAQSVASRTSMNVSDQAATSGQAAAQAAANCSMSPAMQAQLAGAAAAAAGATVNLSSEEQTALAGQAASVAAIAAGLTAEQAAQAAGAAAASTAQNVGLSPELQTSLAATAAAQAANVNQLSAQKQAELAGEAAASAGALANMNVTQIATVAASAAESVALEAGLSPSQASQLSSDALELAEERADCQLTTRDELRCLHRCMAQRLLMTLDTSDLLSCSGSFDETRVADELVFQMDFGSRPANFAQRLLLALGDLARGGNVGLAGLRSGSVRVALAVSGTGSAEDFADLEVLLSDVDQLKTLDSDLFATVQDTTTTSSTATSTQTTSSALEDSTSRPTTSTLAASSSTLTVSSGNVTSTGPATSTVATSEMTTWTTTTSADEGNESDGSDGSNESNASIGENRWGSDLGLSQGKVGSPEG</sequence>
<feature type="compositionally biased region" description="Low complexity" evidence="1">
    <location>
        <begin position="3328"/>
        <end position="3394"/>
    </location>
</feature>
<dbReference type="CDD" id="cd00063">
    <property type="entry name" value="FN3"/>
    <property type="match status" value="1"/>
</dbReference>
<dbReference type="OrthoDB" id="449332at2759"/>
<evidence type="ECO:0000259" key="3">
    <source>
        <dbReference type="PROSITE" id="PS50853"/>
    </source>
</evidence>
<dbReference type="InterPro" id="IPR003961">
    <property type="entry name" value="FN3_dom"/>
</dbReference>
<gene>
    <name evidence="4" type="ORF">C1SCF055_LOCUS10654</name>
</gene>
<name>A0A9P1FQQ2_9DINO</name>
<evidence type="ECO:0000313" key="4">
    <source>
        <dbReference type="EMBL" id="CAI3983002.1"/>
    </source>
</evidence>
<dbReference type="Gene3D" id="2.60.40.10">
    <property type="entry name" value="Immunoglobulins"/>
    <property type="match status" value="1"/>
</dbReference>
<comment type="caution">
    <text evidence="4">The sequence shown here is derived from an EMBL/GenBank/DDBJ whole genome shotgun (WGS) entry which is preliminary data.</text>
</comment>
<keyword evidence="2" id="KW-0732">Signal</keyword>
<dbReference type="EMBL" id="CAMXCT020000767">
    <property type="protein sequence ID" value="CAL1136377.1"/>
    <property type="molecule type" value="Genomic_DNA"/>
</dbReference>
<accession>A0A9P1FQQ2</accession>
<feature type="compositionally biased region" description="Polar residues" evidence="1">
    <location>
        <begin position="3403"/>
        <end position="3413"/>
    </location>
</feature>
<feature type="signal peptide" evidence="2">
    <location>
        <begin position="1"/>
        <end position="17"/>
    </location>
</feature>
<evidence type="ECO:0000313" key="6">
    <source>
        <dbReference type="EMBL" id="CAL4770314.1"/>
    </source>
</evidence>
<evidence type="ECO:0000256" key="2">
    <source>
        <dbReference type="SAM" id="SignalP"/>
    </source>
</evidence>
<dbReference type="EMBL" id="CAMXCT030000767">
    <property type="protein sequence ID" value="CAL4770314.1"/>
    <property type="molecule type" value="Genomic_DNA"/>
</dbReference>
<dbReference type="SUPFAM" id="SSF49265">
    <property type="entry name" value="Fibronectin type III"/>
    <property type="match status" value="1"/>
</dbReference>
<dbReference type="InterPro" id="IPR013783">
    <property type="entry name" value="Ig-like_fold"/>
</dbReference>
<feature type="chain" id="PRO_5043272140" evidence="2">
    <location>
        <begin position="18"/>
        <end position="3434"/>
    </location>
</feature>
<protein>
    <submittedName>
        <fullName evidence="6">PUB domain-containing protein</fullName>
    </submittedName>
</protein>
<dbReference type="SMART" id="SM00060">
    <property type="entry name" value="FN3"/>
    <property type="match status" value="1"/>
</dbReference>
<feature type="region of interest" description="Disordered" evidence="1">
    <location>
        <begin position="3328"/>
        <end position="3434"/>
    </location>
</feature>
<dbReference type="EMBL" id="CAMXCT010000767">
    <property type="protein sequence ID" value="CAI3983002.1"/>
    <property type="molecule type" value="Genomic_DNA"/>
</dbReference>
<dbReference type="PROSITE" id="PS50853">
    <property type="entry name" value="FN3"/>
    <property type="match status" value="1"/>
</dbReference>
<organism evidence="4">
    <name type="scientific">Cladocopium goreaui</name>
    <dbReference type="NCBI Taxonomy" id="2562237"/>
    <lineage>
        <taxon>Eukaryota</taxon>
        <taxon>Sar</taxon>
        <taxon>Alveolata</taxon>
        <taxon>Dinophyceae</taxon>
        <taxon>Suessiales</taxon>
        <taxon>Symbiodiniaceae</taxon>
        <taxon>Cladocopium</taxon>
    </lineage>
</organism>
<reference evidence="5" key="2">
    <citation type="submission" date="2024-04" db="EMBL/GenBank/DDBJ databases">
        <authorList>
            <person name="Chen Y."/>
            <person name="Shah S."/>
            <person name="Dougan E. K."/>
            <person name="Thang M."/>
            <person name="Chan C."/>
        </authorList>
    </citation>
    <scope>NUCLEOTIDE SEQUENCE [LARGE SCALE GENOMIC DNA]</scope>
</reference>
<evidence type="ECO:0000256" key="1">
    <source>
        <dbReference type="SAM" id="MobiDB-lite"/>
    </source>
</evidence>
<dbReference type="InterPro" id="IPR036116">
    <property type="entry name" value="FN3_sf"/>
</dbReference>
<evidence type="ECO:0000313" key="5">
    <source>
        <dbReference type="EMBL" id="CAL1136377.1"/>
    </source>
</evidence>
<reference evidence="4" key="1">
    <citation type="submission" date="2022-10" db="EMBL/GenBank/DDBJ databases">
        <authorList>
            <person name="Chen Y."/>
            <person name="Dougan E. K."/>
            <person name="Chan C."/>
            <person name="Rhodes N."/>
            <person name="Thang M."/>
        </authorList>
    </citation>
    <scope>NUCLEOTIDE SEQUENCE</scope>
</reference>